<protein>
    <submittedName>
        <fullName evidence="4">Rhamnogalacturonan acetylesterase</fullName>
    </submittedName>
</protein>
<evidence type="ECO:0000256" key="1">
    <source>
        <dbReference type="ARBA" id="ARBA00008668"/>
    </source>
</evidence>
<dbReference type="InterPro" id="IPR036514">
    <property type="entry name" value="SGNH_hydro_sf"/>
</dbReference>
<dbReference type="PANTHER" id="PTHR43695">
    <property type="entry name" value="PUTATIVE (AFU_ORTHOLOGUE AFUA_2G17250)-RELATED"/>
    <property type="match status" value="1"/>
</dbReference>
<dbReference type="RefSeq" id="WP_273630120.1">
    <property type="nucleotide sequence ID" value="NZ_CP117167.1"/>
</dbReference>
<dbReference type="SUPFAM" id="SSF52266">
    <property type="entry name" value="SGNH hydrolase"/>
    <property type="match status" value="1"/>
</dbReference>
<dbReference type="EMBL" id="CP117167">
    <property type="protein sequence ID" value="WCT11919.1"/>
    <property type="molecule type" value="Genomic_DNA"/>
</dbReference>
<proteinExistence type="inferred from homology"/>
<keyword evidence="2" id="KW-0378">Hydrolase</keyword>
<sequence>MNTPILKKYLAYSLVIVGLAFAAFKLPQKHITVYMIGDSTMSIKEKRAYPETGWGMPFANFFDTTVTIDNRAKNGRSTKSFIAEGLWQPVADNLKEGDYLFIQFGHNDEVKTKATYTSEEDYKKYLLQFVTVARSKKAIPILITPVTRRQFDANGKVIATHPIYTPLVKQVAQENHVLLIDLDQKSQDLLQELGPDKSQLLYNYLVAGEHPNYPDGKQDNTHFSELGARRIAELVLAEVRTVAPELAERIIKPKPVTK</sequence>
<evidence type="ECO:0000313" key="5">
    <source>
        <dbReference type="Proteomes" id="UP001216139"/>
    </source>
</evidence>
<accession>A0ABY7T6N2</accession>
<comment type="similarity">
    <text evidence="1">Belongs to the 'GDSL' lipolytic enzyme family.</text>
</comment>
<dbReference type="PANTHER" id="PTHR43695:SF1">
    <property type="entry name" value="RHAMNOGALACTURONAN ACETYLESTERASE"/>
    <property type="match status" value="1"/>
</dbReference>
<evidence type="ECO:0000256" key="2">
    <source>
        <dbReference type="ARBA" id="ARBA00022801"/>
    </source>
</evidence>
<dbReference type="Proteomes" id="UP001216139">
    <property type="component" value="Chromosome"/>
</dbReference>
<reference evidence="4 5" key="1">
    <citation type="submission" date="2023-02" db="EMBL/GenBank/DDBJ databases">
        <title>Genome sequence of Mucilaginibacter jinjuensis strain KACC 16571.</title>
        <authorList>
            <person name="Kim S."/>
            <person name="Heo J."/>
            <person name="Kwon S.-W."/>
        </authorList>
    </citation>
    <scope>NUCLEOTIDE SEQUENCE [LARGE SCALE GENOMIC DNA]</scope>
    <source>
        <strain evidence="4 5">KACC 16571</strain>
    </source>
</reference>
<gene>
    <name evidence="4" type="ORF">PQO05_24610</name>
</gene>
<keyword evidence="5" id="KW-1185">Reference proteome</keyword>
<dbReference type="Pfam" id="PF13472">
    <property type="entry name" value="Lipase_GDSL_2"/>
    <property type="match status" value="1"/>
</dbReference>
<organism evidence="4 5">
    <name type="scientific">Mucilaginibacter jinjuensis</name>
    <dbReference type="NCBI Taxonomy" id="1176721"/>
    <lineage>
        <taxon>Bacteria</taxon>
        <taxon>Pseudomonadati</taxon>
        <taxon>Bacteroidota</taxon>
        <taxon>Sphingobacteriia</taxon>
        <taxon>Sphingobacteriales</taxon>
        <taxon>Sphingobacteriaceae</taxon>
        <taxon>Mucilaginibacter</taxon>
    </lineage>
</organism>
<dbReference type="Gene3D" id="3.40.50.1110">
    <property type="entry name" value="SGNH hydrolase"/>
    <property type="match status" value="1"/>
</dbReference>
<dbReference type="CDD" id="cd01821">
    <property type="entry name" value="Rhamnogalacturan_acetylesterase_like"/>
    <property type="match status" value="1"/>
</dbReference>
<dbReference type="InterPro" id="IPR013830">
    <property type="entry name" value="SGNH_hydro"/>
</dbReference>
<evidence type="ECO:0000313" key="4">
    <source>
        <dbReference type="EMBL" id="WCT11919.1"/>
    </source>
</evidence>
<evidence type="ECO:0000259" key="3">
    <source>
        <dbReference type="Pfam" id="PF13472"/>
    </source>
</evidence>
<dbReference type="InterPro" id="IPR037459">
    <property type="entry name" value="RhgT-like"/>
</dbReference>
<feature type="domain" description="SGNH hydrolase-type esterase" evidence="3">
    <location>
        <begin position="36"/>
        <end position="229"/>
    </location>
</feature>
<name>A0ABY7T6N2_9SPHI</name>